<protein>
    <submittedName>
        <fullName evidence="1">Uncharacterized protein</fullName>
    </submittedName>
</protein>
<sequence>HFFSIVSRYICQPFKYPSYRFRVFDGEITWESLLVKFCCFLFSAFLWDGQKNNLPQEISWNERPR</sequence>
<accession>A0AAD8E6X2</accession>
<feature type="non-terminal residue" evidence="1">
    <location>
        <position position="1"/>
    </location>
</feature>
<feature type="non-terminal residue" evidence="1">
    <location>
        <position position="65"/>
    </location>
</feature>
<evidence type="ECO:0000313" key="2">
    <source>
        <dbReference type="Proteomes" id="UP001233999"/>
    </source>
</evidence>
<dbReference type="AlphaFoldDB" id="A0AAD8E6X2"/>
<dbReference type="EMBL" id="JASPKZ010008454">
    <property type="protein sequence ID" value="KAJ9579388.1"/>
    <property type="molecule type" value="Genomic_DNA"/>
</dbReference>
<keyword evidence="2" id="KW-1185">Reference proteome</keyword>
<name>A0AAD8E6X2_DIPPU</name>
<reference evidence="1" key="2">
    <citation type="submission" date="2023-05" db="EMBL/GenBank/DDBJ databases">
        <authorList>
            <person name="Fouks B."/>
        </authorList>
    </citation>
    <scope>NUCLEOTIDE SEQUENCE</scope>
    <source>
        <strain evidence="1">Stay&amp;Tobe</strain>
        <tissue evidence="1">Testes</tissue>
    </source>
</reference>
<reference evidence="1" key="1">
    <citation type="journal article" date="2023" name="IScience">
        <title>Live-bearing cockroach genome reveals convergent evolutionary mechanisms linked to viviparity in insects and beyond.</title>
        <authorList>
            <person name="Fouks B."/>
            <person name="Harrison M.C."/>
            <person name="Mikhailova A.A."/>
            <person name="Marchal E."/>
            <person name="English S."/>
            <person name="Carruthers M."/>
            <person name="Jennings E.C."/>
            <person name="Chiamaka E.L."/>
            <person name="Frigard R.A."/>
            <person name="Pippel M."/>
            <person name="Attardo G.M."/>
            <person name="Benoit J.B."/>
            <person name="Bornberg-Bauer E."/>
            <person name="Tobe S.S."/>
        </authorList>
    </citation>
    <scope>NUCLEOTIDE SEQUENCE</scope>
    <source>
        <strain evidence="1">Stay&amp;Tobe</strain>
    </source>
</reference>
<proteinExistence type="predicted"/>
<dbReference type="Proteomes" id="UP001233999">
    <property type="component" value="Unassembled WGS sequence"/>
</dbReference>
<organism evidence="1 2">
    <name type="scientific">Diploptera punctata</name>
    <name type="common">Pacific beetle cockroach</name>
    <dbReference type="NCBI Taxonomy" id="6984"/>
    <lineage>
        <taxon>Eukaryota</taxon>
        <taxon>Metazoa</taxon>
        <taxon>Ecdysozoa</taxon>
        <taxon>Arthropoda</taxon>
        <taxon>Hexapoda</taxon>
        <taxon>Insecta</taxon>
        <taxon>Pterygota</taxon>
        <taxon>Neoptera</taxon>
        <taxon>Polyneoptera</taxon>
        <taxon>Dictyoptera</taxon>
        <taxon>Blattodea</taxon>
        <taxon>Blaberoidea</taxon>
        <taxon>Blaberidae</taxon>
        <taxon>Diplopterinae</taxon>
        <taxon>Diploptera</taxon>
    </lineage>
</organism>
<evidence type="ECO:0000313" key="1">
    <source>
        <dbReference type="EMBL" id="KAJ9579388.1"/>
    </source>
</evidence>
<comment type="caution">
    <text evidence="1">The sequence shown here is derived from an EMBL/GenBank/DDBJ whole genome shotgun (WGS) entry which is preliminary data.</text>
</comment>
<gene>
    <name evidence="1" type="ORF">L9F63_024507</name>
</gene>